<sequence length="90" mass="9990">MSASNEKIKKVPDGYTSVTPWLITRDTEKMISFLQMVFDSSEIPNSRIKSEDGKIIHVVVKTGDRRGSSGGSVPNDLVNYHILFRQPPAA</sequence>
<proteinExistence type="predicted"/>
<protein>
    <submittedName>
        <fullName evidence="1">Uncharacterized protein</fullName>
    </submittedName>
</protein>
<name>A0ABX7QCQ6_9FLAO</name>
<organism evidence="1 2">
    <name type="scientific">Flavobacterium endoglycinae</name>
    <dbReference type="NCBI Taxonomy" id="2816357"/>
    <lineage>
        <taxon>Bacteria</taxon>
        <taxon>Pseudomonadati</taxon>
        <taxon>Bacteroidota</taxon>
        <taxon>Flavobacteriia</taxon>
        <taxon>Flavobacteriales</taxon>
        <taxon>Flavobacteriaceae</taxon>
        <taxon>Flavobacterium</taxon>
    </lineage>
</organism>
<evidence type="ECO:0000313" key="2">
    <source>
        <dbReference type="Proteomes" id="UP000663440"/>
    </source>
</evidence>
<keyword evidence="2" id="KW-1185">Reference proteome</keyword>
<evidence type="ECO:0000313" key="1">
    <source>
        <dbReference type="EMBL" id="QSW88439.1"/>
    </source>
</evidence>
<gene>
    <name evidence="1" type="ORF">J0383_19560</name>
</gene>
<accession>A0ABX7QCQ6</accession>
<dbReference type="RefSeq" id="WP_207295642.1">
    <property type="nucleotide sequence ID" value="NZ_CP071448.1"/>
</dbReference>
<dbReference type="EMBL" id="CP071448">
    <property type="protein sequence ID" value="QSW88439.1"/>
    <property type="molecule type" value="Genomic_DNA"/>
</dbReference>
<reference evidence="1 2" key="1">
    <citation type="submission" date="2021-03" db="EMBL/GenBank/DDBJ databases">
        <title>Flavobacterium kribbensis sp. nov, an endophytic bacteria, isolated from soybean.</title>
        <authorList>
            <person name="Lee J."/>
            <person name="Seo J."/>
        </authorList>
    </citation>
    <scope>NUCLEOTIDE SEQUENCE [LARGE SCALE GENOMIC DNA]</scope>
    <source>
        <strain evidence="1 2">BB8</strain>
    </source>
</reference>
<dbReference type="Proteomes" id="UP000663440">
    <property type="component" value="Chromosome"/>
</dbReference>